<organism evidence="2 3">
    <name type="scientific">Hyaloperonospora arabidopsidis (strain Emoy2)</name>
    <name type="common">Downy mildew agent</name>
    <name type="synonym">Peronospora arabidopsidis</name>
    <dbReference type="NCBI Taxonomy" id="559515"/>
    <lineage>
        <taxon>Eukaryota</taxon>
        <taxon>Sar</taxon>
        <taxon>Stramenopiles</taxon>
        <taxon>Oomycota</taxon>
        <taxon>Peronosporomycetes</taxon>
        <taxon>Peronosporales</taxon>
        <taxon>Peronosporaceae</taxon>
        <taxon>Hyaloperonospora</taxon>
    </lineage>
</organism>
<dbReference type="Proteomes" id="UP000011713">
    <property type="component" value="Unassembled WGS sequence"/>
</dbReference>
<reference evidence="2" key="2">
    <citation type="submission" date="2015-06" db="UniProtKB">
        <authorList>
            <consortium name="EnsemblProtists"/>
        </authorList>
    </citation>
    <scope>IDENTIFICATION</scope>
    <source>
        <strain evidence="2">Emoy2</strain>
    </source>
</reference>
<feature type="region of interest" description="Disordered" evidence="1">
    <location>
        <begin position="1"/>
        <end position="36"/>
    </location>
</feature>
<dbReference type="VEuPathDB" id="FungiDB:HpaG812297"/>
<dbReference type="HOGENOM" id="CLU_3072771_0_0_1"/>
<reference evidence="3" key="1">
    <citation type="journal article" date="2010" name="Science">
        <title>Signatures of adaptation to obligate biotrophy in the Hyaloperonospora arabidopsidis genome.</title>
        <authorList>
            <person name="Baxter L."/>
            <person name="Tripathy S."/>
            <person name="Ishaque N."/>
            <person name="Boot N."/>
            <person name="Cabral A."/>
            <person name="Kemen E."/>
            <person name="Thines M."/>
            <person name="Ah-Fong A."/>
            <person name="Anderson R."/>
            <person name="Badejoko W."/>
            <person name="Bittner-Eddy P."/>
            <person name="Boore J.L."/>
            <person name="Chibucos M.C."/>
            <person name="Coates M."/>
            <person name="Dehal P."/>
            <person name="Delehaunty K."/>
            <person name="Dong S."/>
            <person name="Downton P."/>
            <person name="Dumas B."/>
            <person name="Fabro G."/>
            <person name="Fronick C."/>
            <person name="Fuerstenberg S.I."/>
            <person name="Fulton L."/>
            <person name="Gaulin E."/>
            <person name="Govers F."/>
            <person name="Hughes L."/>
            <person name="Humphray S."/>
            <person name="Jiang R.H."/>
            <person name="Judelson H."/>
            <person name="Kamoun S."/>
            <person name="Kyung K."/>
            <person name="Meijer H."/>
            <person name="Minx P."/>
            <person name="Morris P."/>
            <person name="Nelson J."/>
            <person name="Phuntumart V."/>
            <person name="Qutob D."/>
            <person name="Rehmany A."/>
            <person name="Rougon-Cardoso A."/>
            <person name="Ryden P."/>
            <person name="Torto-Alalibo T."/>
            <person name="Studholme D."/>
            <person name="Wang Y."/>
            <person name="Win J."/>
            <person name="Wood J."/>
            <person name="Clifton S.W."/>
            <person name="Rogers J."/>
            <person name="Van den Ackerveken G."/>
            <person name="Jones J.D."/>
            <person name="McDowell J.M."/>
            <person name="Beynon J."/>
            <person name="Tyler B.M."/>
        </authorList>
    </citation>
    <scope>NUCLEOTIDE SEQUENCE [LARGE SCALE GENOMIC DNA]</scope>
    <source>
        <strain evidence="3">Emoy2</strain>
    </source>
</reference>
<keyword evidence="3" id="KW-1185">Reference proteome</keyword>
<feature type="compositionally biased region" description="Polar residues" evidence="1">
    <location>
        <begin position="1"/>
        <end position="13"/>
    </location>
</feature>
<evidence type="ECO:0000313" key="3">
    <source>
        <dbReference type="Proteomes" id="UP000011713"/>
    </source>
</evidence>
<dbReference type="AlphaFoldDB" id="M4C0B7"/>
<dbReference type="EMBL" id="JH598073">
    <property type="status" value="NOT_ANNOTATED_CDS"/>
    <property type="molecule type" value="Genomic_DNA"/>
</dbReference>
<dbReference type="InParanoid" id="M4C0B7"/>
<sequence length="53" mass="5758">MRPSSLATDSEGITNHPRGRPFETASEKSSPGRCLTAESCNTTELNQSVVMYL</sequence>
<dbReference type="EnsemblProtists" id="HpaT812297">
    <property type="protein sequence ID" value="HpaP812297"/>
    <property type="gene ID" value="HpaG812297"/>
</dbReference>
<protein>
    <submittedName>
        <fullName evidence="2">Uncharacterized protein</fullName>
    </submittedName>
</protein>
<proteinExistence type="predicted"/>
<accession>M4C0B7</accession>
<evidence type="ECO:0000313" key="2">
    <source>
        <dbReference type="EnsemblProtists" id="HpaP812297"/>
    </source>
</evidence>
<name>M4C0B7_HYAAE</name>
<evidence type="ECO:0000256" key="1">
    <source>
        <dbReference type="SAM" id="MobiDB-lite"/>
    </source>
</evidence>